<feature type="compositionally biased region" description="Polar residues" evidence="2">
    <location>
        <begin position="146"/>
        <end position="164"/>
    </location>
</feature>
<gene>
    <name evidence="4" type="ORF">L207DRAFT_169968</name>
</gene>
<evidence type="ECO:0000313" key="4">
    <source>
        <dbReference type="EMBL" id="PMD33355.1"/>
    </source>
</evidence>
<feature type="transmembrane region" description="Helical" evidence="3">
    <location>
        <begin position="1151"/>
        <end position="1173"/>
    </location>
</feature>
<keyword evidence="1" id="KW-0175">Coiled coil</keyword>
<feature type="compositionally biased region" description="Basic and acidic residues" evidence="2">
    <location>
        <begin position="394"/>
        <end position="406"/>
    </location>
</feature>
<dbReference type="Proteomes" id="UP000235786">
    <property type="component" value="Unassembled WGS sequence"/>
</dbReference>
<protein>
    <submittedName>
        <fullName evidence="4">Uncharacterized protein</fullName>
    </submittedName>
</protein>
<evidence type="ECO:0000313" key="5">
    <source>
        <dbReference type="Proteomes" id="UP000235786"/>
    </source>
</evidence>
<name>A0A2J6R4C7_HYAVF</name>
<accession>A0A2J6R4C7</accession>
<feature type="region of interest" description="Disordered" evidence="2">
    <location>
        <begin position="139"/>
        <end position="205"/>
    </location>
</feature>
<keyword evidence="3" id="KW-0812">Transmembrane</keyword>
<feature type="region of interest" description="Disordered" evidence="2">
    <location>
        <begin position="565"/>
        <end position="607"/>
    </location>
</feature>
<dbReference type="PANTHER" id="PTHR42081">
    <property type="entry name" value="ZINC FINGER PROTEIN DHHC DOMAIN CONTAINING PROTEIN"/>
    <property type="match status" value="1"/>
</dbReference>
<feature type="compositionally biased region" description="Acidic residues" evidence="2">
    <location>
        <begin position="574"/>
        <end position="585"/>
    </location>
</feature>
<feature type="region of interest" description="Disordered" evidence="2">
    <location>
        <begin position="781"/>
        <end position="805"/>
    </location>
</feature>
<feature type="compositionally biased region" description="Basic and acidic residues" evidence="2">
    <location>
        <begin position="20"/>
        <end position="41"/>
    </location>
</feature>
<dbReference type="EMBL" id="KZ613956">
    <property type="protein sequence ID" value="PMD33355.1"/>
    <property type="molecule type" value="Genomic_DNA"/>
</dbReference>
<feature type="compositionally biased region" description="Basic and acidic residues" evidence="2">
    <location>
        <begin position="176"/>
        <end position="205"/>
    </location>
</feature>
<feature type="compositionally biased region" description="Basic and acidic residues" evidence="2">
    <location>
        <begin position="53"/>
        <end position="63"/>
    </location>
</feature>
<evidence type="ECO:0000256" key="3">
    <source>
        <dbReference type="SAM" id="Phobius"/>
    </source>
</evidence>
<sequence length="1204" mass="134516">MQDGQKSAVTARQEQEEIEAAERRLARRERHERFKSERAQRDQPTPLNPTPSKIEKQRIRGGNDIDTDSSDSDIGASDIVRSSGNGQTTASNSSPIGQGSPSLGRSQPQQPLPENNQAKVSLPVNAGNYNELDHHVVPSHRREVIPTQNRGEPSSGSIITTTYKITAEPPPSQRNSIREDSRGRRSSLDSHNRPGRVNDDKARHITIDDHNRPLIIEPSRPVLYARPASPLRDLYSSGDEDYCVVPASSRNSRPTKRHSATIDNEDKNYFSNEEAGGLGLKLERERGYTRYAGSVFKRNEAVAGDYGDDGYGYTNPRDLVQYDLSRTAKIPTYNDRMHQDLVRDSRPSSTSGYNHHVVVREDLIKRPSSISGYNDRIPRSHSRRERGPPPTTRGFDKIPRSNDNGERGPPASTTFDRILERGTWELPQQVESVQSPASFEPIAALRPGISQIGPVEEQPQVEQVKMPGLEEAQLTIHDMAAKMKATAAKAIEEAARLSEVSHRPEVIMDLGAAAEAHQGVADVDTPPPEKSLPKLTTNSKTATAASSNDFISQMQQILVDLETPGSSAVLPPETVDDEDENEQVEEDKNRREKEDDTKSETSVRSGASSIASITESIFSIATGSSMSSIAGPQSAVERLVSLLLNDSDIKSLYTLFLLKNDDRERFERNLRRLLKELAVGLRQEAASAQQRHAAHFVRLRARNSAHMICSSLSKKTKMVEMREVEVEYISEESESDSSDDEVDDLQELETFIKTSKAFETLRENLKNFVHHGRVASTLERQKRDVPQVSQVQTTEHQVGNPGKERNEVPDMAVLLAARMEFEGSSSLEPEKVLNNEQKLTDTPRVRSRKGLNKYAFQHDTFGLPGWFATIGRLGALFNMTPSAVPTGKTRIKWKCKCGHTITDDFTELRPGAAARWKGTLSHSADRSNSSKSSTISSLSRRFSSGFSTLQSLVSSQSTKDLESDLPTHELGSIRNPTEHARYLAENPVSPDRQLIYLLICYNEGRYATRLLQLDLSTLQTSSDKALFQVLRRQYHELRARWISYISLRTLESIRFVHFELYPRELVDVRKQDDVPPPEHVEYRYTPAPPDLIPPVGSNYLMHIFQHPDCAEAEPLCLSRFPKKLKERLMCRGGIKPGWGLQFVEGWNAKRIWIVCFVIFGLGSLATGTLWAVFKHSIQDAFALATYIVAFATVSVGTVQALVVM</sequence>
<dbReference type="PANTHER" id="PTHR42081:SF2">
    <property type="entry name" value="NIPPED-B-LIKE PROTEIN B"/>
    <property type="match status" value="1"/>
</dbReference>
<dbReference type="OrthoDB" id="9988102at2759"/>
<dbReference type="AlphaFoldDB" id="A0A2J6R4C7"/>
<reference evidence="4 5" key="1">
    <citation type="submission" date="2016-04" db="EMBL/GenBank/DDBJ databases">
        <title>A degradative enzymes factory behind the ericoid mycorrhizal symbiosis.</title>
        <authorList>
            <consortium name="DOE Joint Genome Institute"/>
            <person name="Martino E."/>
            <person name="Morin E."/>
            <person name="Grelet G."/>
            <person name="Kuo A."/>
            <person name="Kohler A."/>
            <person name="Daghino S."/>
            <person name="Barry K."/>
            <person name="Choi C."/>
            <person name="Cichocki N."/>
            <person name="Clum A."/>
            <person name="Copeland A."/>
            <person name="Hainaut M."/>
            <person name="Haridas S."/>
            <person name="Labutti K."/>
            <person name="Lindquist E."/>
            <person name="Lipzen A."/>
            <person name="Khouja H.-R."/>
            <person name="Murat C."/>
            <person name="Ohm R."/>
            <person name="Olson A."/>
            <person name="Spatafora J."/>
            <person name="Veneault-Fourrey C."/>
            <person name="Henrissat B."/>
            <person name="Grigoriev I."/>
            <person name="Martin F."/>
            <person name="Perotto S."/>
        </authorList>
    </citation>
    <scope>NUCLEOTIDE SEQUENCE [LARGE SCALE GENOMIC DNA]</scope>
    <source>
        <strain evidence="4 5">F</strain>
    </source>
</reference>
<feature type="coiled-coil region" evidence="1">
    <location>
        <begin position="663"/>
        <end position="691"/>
    </location>
</feature>
<organism evidence="4 5">
    <name type="scientific">Hyaloscypha variabilis (strain UAMH 11265 / GT02V1 / F)</name>
    <name type="common">Meliniomyces variabilis</name>
    <dbReference type="NCBI Taxonomy" id="1149755"/>
    <lineage>
        <taxon>Eukaryota</taxon>
        <taxon>Fungi</taxon>
        <taxon>Dikarya</taxon>
        <taxon>Ascomycota</taxon>
        <taxon>Pezizomycotina</taxon>
        <taxon>Leotiomycetes</taxon>
        <taxon>Helotiales</taxon>
        <taxon>Hyaloscyphaceae</taxon>
        <taxon>Hyaloscypha</taxon>
        <taxon>Hyaloscypha variabilis</taxon>
    </lineage>
</organism>
<keyword evidence="5" id="KW-1185">Reference proteome</keyword>
<keyword evidence="3" id="KW-1133">Transmembrane helix</keyword>
<feature type="compositionally biased region" description="Polar residues" evidence="2">
    <location>
        <begin position="80"/>
        <end position="115"/>
    </location>
</feature>
<evidence type="ECO:0000256" key="1">
    <source>
        <dbReference type="SAM" id="Coils"/>
    </source>
</evidence>
<feature type="region of interest" description="Disordered" evidence="2">
    <location>
        <begin position="1"/>
        <end position="115"/>
    </location>
</feature>
<evidence type="ECO:0000256" key="2">
    <source>
        <dbReference type="SAM" id="MobiDB-lite"/>
    </source>
</evidence>
<feature type="compositionally biased region" description="Basic and acidic residues" evidence="2">
    <location>
        <begin position="586"/>
        <end position="601"/>
    </location>
</feature>
<feature type="region of interest" description="Disordered" evidence="2">
    <location>
        <begin position="517"/>
        <end position="543"/>
    </location>
</feature>
<feature type="compositionally biased region" description="Polar residues" evidence="2">
    <location>
        <begin position="1"/>
        <end position="10"/>
    </location>
</feature>
<proteinExistence type="predicted"/>
<feature type="region of interest" description="Disordered" evidence="2">
    <location>
        <begin position="369"/>
        <end position="414"/>
    </location>
</feature>
<feature type="compositionally biased region" description="Polar residues" evidence="2">
    <location>
        <begin position="787"/>
        <end position="797"/>
    </location>
</feature>
<feature type="transmembrane region" description="Helical" evidence="3">
    <location>
        <begin position="1180"/>
        <end position="1202"/>
    </location>
</feature>
<keyword evidence="3" id="KW-0472">Membrane</keyword>